<keyword evidence="4" id="KW-1185">Reference proteome</keyword>
<evidence type="ECO:0000259" key="2">
    <source>
        <dbReference type="Pfam" id="PF08392"/>
    </source>
</evidence>
<gene>
    <name evidence="3" type="ORF">FCM35_KLT17361</name>
</gene>
<dbReference type="InterPro" id="IPR013601">
    <property type="entry name" value="FAE1_typ3_polyketide_synth"/>
</dbReference>
<dbReference type="AlphaFoldDB" id="A0A833RR89"/>
<sequence length="155" mass="16762">MGCSGGTTCIDLAARLLCPKTGYALVAVTESNGINWYSGNDRNMLVPNCIFRVGSAAVLLTSDPVKRDSAKMEILRTLRTHHGTDDSAYKAGYQMEDADGNLGVALSKDLIRVAAVGIKRHVSLLAPKVLPIYEIVSFFFANSLLILTNFKGIRI</sequence>
<dbReference type="Gene3D" id="3.40.47.10">
    <property type="match status" value="1"/>
</dbReference>
<accession>A0A833RR89</accession>
<dbReference type="SUPFAM" id="SSF53901">
    <property type="entry name" value="Thiolase-like"/>
    <property type="match status" value="1"/>
</dbReference>
<reference evidence="3" key="1">
    <citation type="submission" date="2020-01" db="EMBL/GenBank/DDBJ databases">
        <title>Genome sequence of Kobresia littledalei, the first chromosome-level genome in the family Cyperaceae.</title>
        <authorList>
            <person name="Qu G."/>
        </authorList>
    </citation>
    <scope>NUCLEOTIDE SEQUENCE</scope>
    <source>
        <strain evidence="3">C.B.Clarke</strain>
        <tissue evidence="3">Leaf</tissue>
    </source>
</reference>
<dbReference type="EMBL" id="SWLB01000005">
    <property type="protein sequence ID" value="KAF3338524.1"/>
    <property type="molecule type" value="Genomic_DNA"/>
</dbReference>
<protein>
    <submittedName>
        <fullName evidence="3">Putative 3-ketoacyl-CoA synthase 2</fullName>
    </submittedName>
</protein>
<dbReference type="Proteomes" id="UP000623129">
    <property type="component" value="Unassembled WGS sequence"/>
</dbReference>
<organism evidence="3 4">
    <name type="scientific">Carex littledalei</name>
    <dbReference type="NCBI Taxonomy" id="544730"/>
    <lineage>
        <taxon>Eukaryota</taxon>
        <taxon>Viridiplantae</taxon>
        <taxon>Streptophyta</taxon>
        <taxon>Embryophyta</taxon>
        <taxon>Tracheophyta</taxon>
        <taxon>Spermatophyta</taxon>
        <taxon>Magnoliopsida</taxon>
        <taxon>Liliopsida</taxon>
        <taxon>Poales</taxon>
        <taxon>Cyperaceae</taxon>
        <taxon>Cyperoideae</taxon>
        <taxon>Cariceae</taxon>
        <taxon>Carex</taxon>
        <taxon>Carex subgen. Euthyceras</taxon>
    </lineage>
</organism>
<keyword evidence="1" id="KW-0012">Acyltransferase</keyword>
<comment type="caution">
    <text evidence="3">The sequence shown here is derived from an EMBL/GenBank/DDBJ whole genome shotgun (WGS) entry which is preliminary data.</text>
</comment>
<evidence type="ECO:0000313" key="3">
    <source>
        <dbReference type="EMBL" id="KAF3338524.1"/>
    </source>
</evidence>
<dbReference type="GO" id="GO:0006633">
    <property type="term" value="P:fatty acid biosynthetic process"/>
    <property type="evidence" value="ECO:0007669"/>
    <property type="project" value="InterPro"/>
</dbReference>
<dbReference type="Pfam" id="PF08392">
    <property type="entry name" value="FAE1_CUT1_RppA"/>
    <property type="match status" value="1"/>
</dbReference>
<dbReference type="PANTHER" id="PTHR31561">
    <property type="entry name" value="3-KETOACYL-COA SYNTHASE"/>
    <property type="match status" value="1"/>
</dbReference>
<evidence type="ECO:0000256" key="1">
    <source>
        <dbReference type="ARBA" id="ARBA00023315"/>
    </source>
</evidence>
<dbReference type="GO" id="GO:0016020">
    <property type="term" value="C:membrane"/>
    <property type="evidence" value="ECO:0007669"/>
    <property type="project" value="InterPro"/>
</dbReference>
<proteinExistence type="predicted"/>
<keyword evidence="1" id="KW-0808">Transferase</keyword>
<feature type="domain" description="FAE" evidence="2">
    <location>
        <begin position="1"/>
        <end position="141"/>
    </location>
</feature>
<evidence type="ECO:0000313" key="4">
    <source>
        <dbReference type="Proteomes" id="UP000623129"/>
    </source>
</evidence>
<dbReference type="InterPro" id="IPR012392">
    <property type="entry name" value="3-ktacl-CoA_syn"/>
</dbReference>
<name>A0A833RR89_9POAL</name>
<dbReference type="OrthoDB" id="780778at2759"/>
<dbReference type="GO" id="GO:0016747">
    <property type="term" value="F:acyltransferase activity, transferring groups other than amino-acyl groups"/>
    <property type="evidence" value="ECO:0007669"/>
    <property type="project" value="InterPro"/>
</dbReference>
<dbReference type="InterPro" id="IPR016039">
    <property type="entry name" value="Thiolase-like"/>
</dbReference>